<feature type="domain" description="K Homology" evidence="4">
    <location>
        <begin position="201"/>
        <end position="295"/>
    </location>
</feature>
<dbReference type="AlphaFoldDB" id="A0AAF3EV60"/>
<dbReference type="WBParaSite" id="MBELARI_LOCUS18087">
    <property type="protein sequence ID" value="MBELARI_LOCUS18087"/>
    <property type="gene ID" value="MBELARI_LOCUS18087"/>
</dbReference>
<dbReference type="InterPro" id="IPR004087">
    <property type="entry name" value="KH_dom"/>
</dbReference>
<evidence type="ECO:0000256" key="3">
    <source>
        <dbReference type="SAM" id="MobiDB-lite"/>
    </source>
</evidence>
<evidence type="ECO:0000256" key="2">
    <source>
        <dbReference type="PROSITE-ProRule" id="PRU00117"/>
    </source>
</evidence>
<dbReference type="GO" id="GO:0048024">
    <property type="term" value="P:regulation of mRNA splicing, via spliceosome"/>
    <property type="evidence" value="ECO:0007669"/>
    <property type="project" value="TreeGrafter"/>
</dbReference>
<evidence type="ECO:0000259" key="4">
    <source>
        <dbReference type="SMART" id="SM00322"/>
    </source>
</evidence>
<dbReference type="SUPFAM" id="SSF54791">
    <property type="entry name" value="Eukaryotic type KH-domain (KH-domain type I)"/>
    <property type="match status" value="1"/>
</dbReference>
<dbReference type="Proteomes" id="UP000887575">
    <property type="component" value="Unassembled WGS sequence"/>
</dbReference>
<evidence type="ECO:0000313" key="5">
    <source>
        <dbReference type="Proteomes" id="UP000887575"/>
    </source>
</evidence>
<dbReference type="GO" id="GO:0005634">
    <property type="term" value="C:nucleus"/>
    <property type="evidence" value="ECO:0007669"/>
    <property type="project" value="TreeGrafter"/>
</dbReference>
<feature type="region of interest" description="Disordered" evidence="3">
    <location>
        <begin position="1"/>
        <end position="33"/>
    </location>
</feature>
<dbReference type="PROSITE" id="PS50084">
    <property type="entry name" value="KH_TYPE_1"/>
    <property type="match status" value="1"/>
</dbReference>
<keyword evidence="1 2" id="KW-0694">RNA-binding</keyword>
<organism evidence="5 6">
    <name type="scientific">Mesorhabditis belari</name>
    <dbReference type="NCBI Taxonomy" id="2138241"/>
    <lineage>
        <taxon>Eukaryota</taxon>
        <taxon>Metazoa</taxon>
        <taxon>Ecdysozoa</taxon>
        <taxon>Nematoda</taxon>
        <taxon>Chromadorea</taxon>
        <taxon>Rhabditida</taxon>
        <taxon>Rhabditina</taxon>
        <taxon>Rhabditomorpha</taxon>
        <taxon>Rhabditoidea</taxon>
        <taxon>Rhabditidae</taxon>
        <taxon>Mesorhabditinae</taxon>
        <taxon>Mesorhabditis</taxon>
    </lineage>
</organism>
<protein>
    <submittedName>
        <fullName evidence="6">K Homology domain-containing protein</fullName>
    </submittedName>
</protein>
<name>A0AAF3EV60_9BILA</name>
<dbReference type="PANTHER" id="PTHR11208:SF147">
    <property type="entry name" value="RNA-BINDING PROTEIN ASD-2"/>
    <property type="match status" value="1"/>
</dbReference>
<reference evidence="6" key="1">
    <citation type="submission" date="2024-02" db="UniProtKB">
        <authorList>
            <consortium name="WormBaseParasite"/>
        </authorList>
    </citation>
    <scope>IDENTIFICATION</scope>
</reference>
<evidence type="ECO:0000256" key="1">
    <source>
        <dbReference type="ARBA" id="ARBA00022884"/>
    </source>
</evidence>
<keyword evidence="5" id="KW-1185">Reference proteome</keyword>
<accession>A0AAF3EV60</accession>
<dbReference type="InterPro" id="IPR055256">
    <property type="entry name" value="KH_1_KHDC4/BBP-like"/>
</dbReference>
<dbReference type="InterPro" id="IPR036612">
    <property type="entry name" value="KH_dom_type_1_sf"/>
</dbReference>
<dbReference type="Pfam" id="PF22675">
    <property type="entry name" value="KH-I_KHDC4-BBP"/>
    <property type="match status" value="1"/>
</dbReference>
<dbReference type="InterPro" id="IPR045071">
    <property type="entry name" value="BBP-like"/>
</dbReference>
<evidence type="ECO:0000313" key="6">
    <source>
        <dbReference type="WBParaSite" id="MBELARI_LOCUS18087"/>
    </source>
</evidence>
<dbReference type="GO" id="GO:0003729">
    <property type="term" value="F:mRNA binding"/>
    <property type="evidence" value="ECO:0007669"/>
    <property type="project" value="TreeGrafter"/>
</dbReference>
<dbReference type="Gene3D" id="3.30.1370.10">
    <property type="entry name" value="K Homology domain, type 1"/>
    <property type="match status" value="1"/>
</dbReference>
<sequence length="336" mass="36865">MSSFKGGGPNNRRTSSLCVSPLPGPIHRNEHTGGSIMKQDKIRYLDELVTELRKLNCVQVDEPGSLRHSALLLSSEIDNVWKDIASPTARNSSPMELSRRDQPNFAIHSPVTPITKVPRLENEGATSLFGTNTSPTLLKSLLNQLQSPLNVLNGSPNFCSSAPSPTSFSPPSLINLSTPIRVYTANLLKGCIEVKMDNGEYEFRQKIPIPQTTNAHCNFIGRILGPRGISVKQLESETGCSILIRGEGSVKDSEREARLRGMPGWEHLVESLHVLVTVTAANTSERTAARKKMEHGVGAVQRLLATPVDDEYKKKQLEQLAIINGTYRPNDTQQSP</sequence>
<dbReference type="PANTHER" id="PTHR11208">
    <property type="entry name" value="RNA-BINDING PROTEIN RELATED"/>
    <property type="match status" value="1"/>
</dbReference>
<dbReference type="SMART" id="SM00322">
    <property type="entry name" value="KH"/>
    <property type="match status" value="1"/>
</dbReference>
<proteinExistence type="predicted"/>